<evidence type="ECO:0000313" key="2">
    <source>
        <dbReference type="EMBL" id="HJH48720.1"/>
    </source>
</evidence>
<dbReference type="InterPro" id="IPR012437">
    <property type="entry name" value="DUF1638"/>
</dbReference>
<sequence>MHYKLIGCKIFEREIASITYQCKNQIDVTLLRQKLHNRPQKLQKTIQTAINAIDEDNDPYSNAVSEAPFDAILLAYGLCSGAVNGIGSKKYPVIIPRVHDCISLFMGDRIKYEEYYKNHVGTYYYTPGMVECCDAIRLDDQWEQRYYFHLKRFNGNKKKAQKIVEVEKGLTENYRSLAYIKWDELPFSEYEEKVEKKAKEKNWTYDLITGKNTLLKKLVDGEWDEKDFLIVPPEQYAIESYNEDVITLMDEKD</sequence>
<name>A0A9D3AHV9_9FIRM</name>
<dbReference type="Pfam" id="PF07796">
    <property type="entry name" value="DUF1638"/>
    <property type="match status" value="1"/>
</dbReference>
<proteinExistence type="predicted"/>
<protein>
    <submittedName>
        <fullName evidence="2">DUF1638 domain-containing protein</fullName>
    </submittedName>
</protein>
<reference evidence="2" key="1">
    <citation type="journal article" date="2021" name="PeerJ">
        <title>Extensive microbial diversity within the chicken gut microbiome revealed by metagenomics and culture.</title>
        <authorList>
            <person name="Gilroy R."/>
            <person name="Ravi A."/>
            <person name="Getino M."/>
            <person name="Pursley I."/>
            <person name="Horton D.L."/>
            <person name="Alikhan N.F."/>
            <person name="Baker D."/>
            <person name="Gharbi K."/>
            <person name="Hall N."/>
            <person name="Watson M."/>
            <person name="Adriaenssens E.M."/>
            <person name="Foster-Nyarko E."/>
            <person name="Jarju S."/>
            <person name="Secka A."/>
            <person name="Antonio M."/>
            <person name="Oren A."/>
            <person name="Chaudhuri R.R."/>
            <person name="La Ragione R."/>
            <person name="Hildebrand F."/>
            <person name="Pallen M.J."/>
        </authorList>
    </citation>
    <scope>NUCLEOTIDE SEQUENCE</scope>
    <source>
        <strain evidence="2">USAMLcec4-12693</strain>
    </source>
</reference>
<evidence type="ECO:0000259" key="1">
    <source>
        <dbReference type="Pfam" id="PF07796"/>
    </source>
</evidence>
<dbReference type="RefSeq" id="WP_277271438.1">
    <property type="nucleotide sequence ID" value="NZ_DYXE01000004.1"/>
</dbReference>
<dbReference type="Proteomes" id="UP000813420">
    <property type="component" value="Unassembled WGS sequence"/>
</dbReference>
<accession>A0A9D3AHV9</accession>
<gene>
    <name evidence="2" type="ORF">K8V39_00455</name>
</gene>
<dbReference type="AlphaFoldDB" id="A0A9D3AHV9"/>
<organism evidence="2 3">
    <name type="scientific">Merdimonas faecis</name>
    <dbReference type="NCBI Taxonomy" id="1653435"/>
    <lineage>
        <taxon>Bacteria</taxon>
        <taxon>Bacillati</taxon>
        <taxon>Bacillota</taxon>
        <taxon>Clostridia</taxon>
        <taxon>Lachnospirales</taxon>
        <taxon>Lachnospiraceae</taxon>
        <taxon>Merdimonas</taxon>
    </lineage>
</organism>
<dbReference type="EMBL" id="DYXE01000004">
    <property type="protein sequence ID" value="HJH48720.1"/>
    <property type="molecule type" value="Genomic_DNA"/>
</dbReference>
<evidence type="ECO:0000313" key="3">
    <source>
        <dbReference type="Proteomes" id="UP000813420"/>
    </source>
</evidence>
<feature type="domain" description="DUF1638" evidence="1">
    <location>
        <begin position="31"/>
        <end position="218"/>
    </location>
</feature>
<comment type="caution">
    <text evidence="2">The sequence shown here is derived from an EMBL/GenBank/DDBJ whole genome shotgun (WGS) entry which is preliminary data.</text>
</comment>
<reference evidence="2" key="2">
    <citation type="submission" date="2021-09" db="EMBL/GenBank/DDBJ databases">
        <authorList>
            <person name="Gilroy R."/>
        </authorList>
    </citation>
    <scope>NUCLEOTIDE SEQUENCE</scope>
    <source>
        <strain evidence="2">USAMLcec4-12693</strain>
    </source>
</reference>